<dbReference type="Pfam" id="PF07495">
    <property type="entry name" value="Y_Y_Y"/>
    <property type="match status" value="1"/>
</dbReference>
<evidence type="ECO:0000313" key="7">
    <source>
        <dbReference type="Proteomes" id="UP000644507"/>
    </source>
</evidence>
<comment type="caution">
    <text evidence="6">The sequence shown here is derived from an EMBL/GenBank/DDBJ whole genome shotgun (WGS) entry which is preliminary data.</text>
</comment>
<keyword evidence="4" id="KW-0472">Membrane</keyword>
<dbReference type="GO" id="GO:0016020">
    <property type="term" value="C:membrane"/>
    <property type="evidence" value="ECO:0007669"/>
    <property type="project" value="InterPro"/>
</dbReference>
<dbReference type="InterPro" id="IPR005467">
    <property type="entry name" value="His_kinase_dom"/>
</dbReference>
<evidence type="ECO:0000313" key="6">
    <source>
        <dbReference type="EMBL" id="GHC53339.1"/>
    </source>
</evidence>
<evidence type="ECO:0000256" key="2">
    <source>
        <dbReference type="ARBA" id="ARBA00022777"/>
    </source>
</evidence>
<dbReference type="SUPFAM" id="SSF55874">
    <property type="entry name" value="ATPase domain of HSP90 chaperone/DNA topoisomerase II/histidine kinase"/>
    <property type="match status" value="1"/>
</dbReference>
<dbReference type="EMBL" id="BMXI01000007">
    <property type="protein sequence ID" value="GHC53339.1"/>
    <property type="molecule type" value="Genomic_DNA"/>
</dbReference>
<keyword evidence="1" id="KW-0808">Transferase</keyword>
<evidence type="ECO:0000256" key="3">
    <source>
        <dbReference type="ARBA" id="ARBA00023012"/>
    </source>
</evidence>
<evidence type="ECO:0000256" key="1">
    <source>
        <dbReference type="ARBA" id="ARBA00022679"/>
    </source>
</evidence>
<dbReference type="SMART" id="SM00387">
    <property type="entry name" value="HATPase_c"/>
    <property type="match status" value="1"/>
</dbReference>
<dbReference type="InterPro" id="IPR050482">
    <property type="entry name" value="Sensor_HK_TwoCompSys"/>
</dbReference>
<keyword evidence="4" id="KW-0812">Transmembrane</keyword>
<dbReference type="CDD" id="cd16917">
    <property type="entry name" value="HATPase_UhpB-NarQ-NarX-like"/>
    <property type="match status" value="1"/>
</dbReference>
<dbReference type="InterPro" id="IPR011712">
    <property type="entry name" value="Sig_transdc_His_kin_sub3_dim/P"/>
</dbReference>
<keyword evidence="3" id="KW-0902">Two-component regulatory system</keyword>
<protein>
    <recommendedName>
        <fullName evidence="5">Histidine kinase domain-containing protein</fullName>
    </recommendedName>
</protein>
<dbReference type="Gene3D" id="1.20.5.1930">
    <property type="match status" value="1"/>
</dbReference>
<proteinExistence type="predicted"/>
<dbReference type="GO" id="GO:0000155">
    <property type="term" value="F:phosphorelay sensor kinase activity"/>
    <property type="evidence" value="ECO:0007669"/>
    <property type="project" value="InterPro"/>
</dbReference>
<dbReference type="Pfam" id="PF07730">
    <property type="entry name" value="HisKA_3"/>
    <property type="match status" value="1"/>
</dbReference>
<dbReference type="InterPro" id="IPR036890">
    <property type="entry name" value="HATPase_C_sf"/>
</dbReference>
<accession>A0A918TNZ4</accession>
<dbReference type="AlphaFoldDB" id="A0A918TNZ4"/>
<dbReference type="Gene3D" id="2.130.10.10">
    <property type="entry name" value="YVTN repeat-like/Quinoprotein amine dehydrogenase"/>
    <property type="match status" value="3"/>
</dbReference>
<dbReference type="InterPro" id="IPR011123">
    <property type="entry name" value="Y_Y_Y"/>
</dbReference>
<keyword evidence="2" id="KW-0418">Kinase</keyword>
<feature type="domain" description="Histidine kinase" evidence="5">
    <location>
        <begin position="803"/>
        <end position="1002"/>
    </location>
</feature>
<dbReference type="InterPro" id="IPR013783">
    <property type="entry name" value="Ig-like_fold"/>
</dbReference>
<dbReference type="GO" id="GO:0046983">
    <property type="term" value="F:protein dimerization activity"/>
    <property type="evidence" value="ECO:0007669"/>
    <property type="project" value="InterPro"/>
</dbReference>
<keyword evidence="7" id="KW-1185">Reference proteome</keyword>
<organism evidence="6 7">
    <name type="scientific">Roseibacillus persicicus</name>
    <dbReference type="NCBI Taxonomy" id="454148"/>
    <lineage>
        <taxon>Bacteria</taxon>
        <taxon>Pseudomonadati</taxon>
        <taxon>Verrucomicrobiota</taxon>
        <taxon>Verrucomicrobiia</taxon>
        <taxon>Verrucomicrobiales</taxon>
        <taxon>Verrucomicrobiaceae</taxon>
        <taxon>Roseibacillus</taxon>
    </lineage>
</organism>
<dbReference type="InterPro" id="IPR003594">
    <property type="entry name" value="HATPase_dom"/>
</dbReference>
<dbReference type="Gene3D" id="2.60.40.10">
    <property type="entry name" value="Immunoglobulins"/>
    <property type="match status" value="1"/>
</dbReference>
<keyword evidence="4" id="KW-1133">Transmembrane helix</keyword>
<sequence>MHHFGSILLIFWILIGSASGQSNESRSSDWFFRSWETEDGLPSNSILEVTQTSDGYLWLGSNGLLRFNGHEFEPIPLQDILDLPSREIRAMFQDRNGRVWTAFERGPLVGLGEDNFLVFGESEGLPEKRVHSITDDDEGGLWVAYYDEICHIADNKVISRKLPNRTPVGETPRLLCDDMGRIWLANGGRLHLRKEGKFHLIAEFKDSSLQMTKASQGGLWVTVDSQLIHLDSENQISPEVSLPDSSQVTNLLEDSKGAIWICTQTNGLFRYADKRLEAIPTSYPWVEGITEDHEGNIWVGTFGGGLNVIKSRAVQLSDPQISPPVSSLNSLTINSDGKIWAVNRDGRLAFQRDGQWQFYQPKQAGVRFLCVASDPAGHIWAGSRQHGLFKITNERTEIFRSEQGIGSNYVRALLVAKNGDLWIGTDGPDQLLRHSDGKFEAISHEGSLQAIRGLAETTDGTVWVGTSNGRLLRVVDSKLVSKTGVEGSALISIRTLHATPDGSLWIGYAGDGLGHIKDGKYQRITTEEGLRDNYISQIQHDDFGSLWLAGNRGLFQVERSQLQNPSQFGSRAIRMRTFGRNDGLPSLQISRNYSPTSAKDSSGNLYFSTYNGLLRVNPKKYRGDVLVPPVRLERVLVDHQLVGSYRKRDARAFTAEGANLLDLSSRGAILRLPPDHNRVNIDFATLSLASPETVNIRYRLKGLSDKWEISDNQYEAQFSRLPAGKYEFEVIAANNNGSWSREKASLLITVSPFFWQTWWFKLGVGAFTALIAGGLVFLGLRRRHRLVMQRIRTKRALEQERSRIARDIHDELGASLTRISLLAQPAVEPKDETIKKKLGQIHSTARHLMRSMDGVVWAIDPEHDTCDDLASYLSSYAQDFLEVAGITCRIRMPLELPEHSLSAQLRHNLLLAFKEALNNIVKYAEATEVKVTLESENEELILKLEDNGSGINPMAESDPNRPASGRGLENMNTRMKEIGGTCVVESSPEKGTAITFQVPLRGVI</sequence>
<dbReference type="InterPro" id="IPR011110">
    <property type="entry name" value="Reg_prop"/>
</dbReference>
<name>A0A918TNZ4_9BACT</name>
<dbReference type="PROSITE" id="PS50109">
    <property type="entry name" value="HIS_KIN"/>
    <property type="match status" value="1"/>
</dbReference>
<reference evidence="6" key="2">
    <citation type="submission" date="2020-09" db="EMBL/GenBank/DDBJ databases">
        <authorList>
            <person name="Sun Q."/>
            <person name="Kim S."/>
        </authorList>
    </citation>
    <scope>NUCLEOTIDE SEQUENCE</scope>
    <source>
        <strain evidence="6">KCTC 12988</strain>
    </source>
</reference>
<evidence type="ECO:0000259" key="5">
    <source>
        <dbReference type="PROSITE" id="PS50109"/>
    </source>
</evidence>
<dbReference type="Proteomes" id="UP000644507">
    <property type="component" value="Unassembled WGS sequence"/>
</dbReference>
<dbReference type="Gene3D" id="3.30.565.10">
    <property type="entry name" value="Histidine kinase-like ATPase, C-terminal domain"/>
    <property type="match status" value="1"/>
</dbReference>
<dbReference type="RefSeq" id="WP_189569780.1">
    <property type="nucleotide sequence ID" value="NZ_BMXI01000007.1"/>
</dbReference>
<dbReference type="SUPFAM" id="SSF63829">
    <property type="entry name" value="Calcium-dependent phosphotriesterase"/>
    <property type="match status" value="2"/>
</dbReference>
<feature type="transmembrane region" description="Helical" evidence="4">
    <location>
        <begin position="758"/>
        <end position="780"/>
    </location>
</feature>
<dbReference type="Pfam" id="PF02518">
    <property type="entry name" value="HATPase_c"/>
    <property type="match status" value="1"/>
</dbReference>
<dbReference type="PANTHER" id="PTHR24421">
    <property type="entry name" value="NITRATE/NITRITE SENSOR PROTEIN NARX-RELATED"/>
    <property type="match status" value="1"/>
</dbReference>
<gene>
    <name evidence="6" type="ORF">GCM10007100_19780</name>
</gene>
<evidence type="ECO:0000256" key="4">
    <source>
        <dbReference type="SAM" id="Phobius"/>
    </source>
</evidence>
<reference evidence="6" key="1">
    <citation type="journal article" date="2014" name="Int. J. Syst. Evol. Microbiol.">
        <title>Complete genome sequence of Corynebacterium casei LMG S-19264T (=DSM 44701T), isolated from a smear-ripened cheese.</title>
        <authorList>
            <consortium name="US DOE Joint Genome Institute (JGI-PGF)"/>
            <person name="Walter F."/>
            <person name="Albersmeier A."/>
            <person name="Kalinowski J."/>
            <person name="Ruckert C."/>
        </authorList>
    </citation>
    <scope>NUCLEOTIDE SEQUENCE</scope>
    <source>
        <strain evidence="6">KCTC 12988</strain>
    </source>
</reference>
<dbReference type="InterPro" id="IPR015943">
    <property type="entry name" value="WD40/YVTN_repeat-like_dom_sf"/>
</dbReference>
<dbReference type="Pfam" id="PF07494">
    <property type="entry name" value="Reg_prop"/>
    <property type="match status" value="2"/>
</dbReference>